<evidence type="ECO:0000256" key="4">
    <source>
        <dbReference type="ARBA" id="ARBA00022801"/>
    </source>
</evidence>
<feature type="domain" description="MPN" evidence="9">
    <location>
        <begin position="107"/>
        <end position="229"/>
    </location>
</feature>
<evidence type="ECO:0000313" key="11">
    <source>
        <dbReference type="Proteomes" id="UP000241639"/>
    </source>
</evidence>
<dbReference type="EMBL" id="PZZP01000001">
    <property type="protein sequence ID" value="PTM58261.1"/>
    <property type="molecule type" value="Genomic_DNA"/>
</dbReference>
<keyword evidence="5" id="KW-0862">Zinc</keyword>
<name>A0A2T4Z8N1_9BACL</name>
<dbReference type="InterPro" id="IPR025657">
    <property type="entry name" value="RadC_JAB"/>
</dbReference>
<dbReference type="InterPro" id="IPR037518">
    <property type="entry name" value="MPN"/>
</dbReference>
<evidence type="ECO:0000313" key="10">
    <source>
        <dbReference type="EMBL" id="PTM58261.1"/>
    </source>
</evidence>
<dbReference type="Gene3D" id="3.40.140.10">
    <property type="entry name" value="Cytidine Deaminase, domain 2"/>
    <property type="match status" value="1"/>
</dbReference>
<dbReference type="AlphaFoldDB" id="A0A2T4Z8N1"/>
<dbReference type="InterPro" id="IPR046778">
    <property type="entry name" value="UPF0758_N"/>
</dbReference>
<dbReference type="GO" id="GO:0006508">
    <property type="term" value="P:proteolysis"/>
    <property type="evidence" value="ECO:0007669"/>
    <property type="project" value="UniProtKB-KW"/>
</dbReference>
<proteinExistence type="inferred from homology"/>
<dbReference type="CDD" id="cd08071">
    <property type="entry name" value="MPN_DUF2466"/>
    <property type="match status" value="1"/>
</dbReference>
<evidence type="ECO:0000256" key="2">
    <source>
        <dbReference type="ARBA" id="ARBA00022670"/>
    </source>
</evidence>
<reference evidence="10 11" key="1">
    <citation type="submission" date="2018-04" db="EMBL/GenBank/DDBJ databases">
        <title>Genomic Encyclopedia of Archaeal and Bacterial Type Strains, Phase II (KMG-II): from individual species to whole genera.</title>
        <authorList>
            <person name="Goeker M."/>
        </authorList>
    </citation>
    <scope>NUCLEOTIDE SEQUENCE [LARGE SCALE GENOMIC DNA]</scope>
    <source>
        <strain evidence="10 11">DSM 45169</strain>
    </source>
</reference>
<evidence type="ECO:0000256" key="6">
    <source>
        <dbReference type="ARBA" id="ARBA00023049"/>
    </source>
</evidence>
<dbReference type="PROSITE" id="PS01302">
    <property type="entry name" value="UPF0758"/>
    <property type="match status" value="1"/>
</dbReference>
<dbReference type="Proteomes" id="UP000241639">
    <property type="component" value="Unassembled WGS sequence"/>
</dbReference>
<evidence type="ECO:0000256" key="3">
    <source>
        <dbReference type="ARBA" id="ARBA00022723"/>
    </source>
</evidence>
<dbReference type="GO" id="GO:0046872">
    <property type="term" value="F:metal ion binding"/>
    <property type="evidence" value="ECO:0007669"/>
    <property type="project" value="UniProtKB-KW"/>
</dbReference>
<evidence type="ECO:0000259" key="9">
    <source>
        <dbReference type="PROSITE" id="PS50249"/>
    </source>
</evidence>
<dbReference type="Pfam" id="PF20582">
    <property type="entry name" value="UPF0758_N"/>
    <property type="match status" value="1"/>
</dbReference>
<keyword evidence="6" id="KW-0482">Metalloprotease</keyword>
<keyword evidence="3" id="KW-0479">Metal-binding</keyword>
<dbReference type="PANTHER" id="PTHR30471">
    <property type="entry name" value="DNA REPAIR PROTEIN RADC"/>
    <property type="match status" value="1"/>
</dbReference>
<evidence type="ECO:0000256" key="5">
    <source>
        <dbReference type="ARBA" id="ARBA00022833"/>
    </source>
</evidence>
<feature type="region of interest" description="Disordered" evidence="8">
    <location>
        <begin position="1"/>
        <end position="20"/>
    </location>
</feature>
<dbReference type="NCBIfam" id="NF000642">
    <property type="entry name" value="PRK00024.1"/>
    <property type="match status" value="1"/>
</dbReference>
<dbReference type="GO" id="GO:0008237">
    <property type="term" value="F:metallopeptidase activity"/>
    <property type="evidence" value="ECO:0007669"/>
    <property type="project" value="UniProtKB-KW"/>
</dbReference>
<dbReference type="SUPFAM" id="SSF47781">
    <property type="entry name" value="RuvA domain 2-like"/>
    <property type="match status" value="1"/>
</dbReference>
<dbReference type="InterPro" id="IPR001405">
    <property type="entry name" value="UPF0758"/>
</dbReference>
<accession>A0A2T4Z8N1</accession>
<keyword evidence="11" id="KW-1185">Reference proteome</keyword>
<keyword evidence="2" id="KW-0645">Protease</keyword>
<comment type="caution">
    <text evidence="10">The sequence shown here is derived from an EMBL/GenBank/DDBJ whole genome shotgun (WGS) entry which is preliminary data.</text>
</comment>
<evidence type="ECO:0000256" key="1">
    <source>
        <dbReference type="ARBA" id="ARBA00010243"/>
    </source>
</evidence>
<dbReference type="PANTHER" id="PTHR30471:SF3">
    <property type="entry name" value="UPF0758 PROTEIN YEES-RELATED"/>
    <property type="match status" value="1"/>
</dbReference>
<protein>
    <submittedName>
        <fullName evidence="10">DNA replication and repair protein RadC</fullName>
    </submittedName>
</protein>
<dbReference type="PROSITE" id="PS50249">
    <property type="entry name" value="MPN"/>
    <property type="match status" value="1"/>
</dbReference>
<dbReference type="Pfam" id="PF04002">
    <property type="entry name" value="RadC"/>
    <property type="match status" value="1"/>
</dbReference>
<evidence type="ECO:0000256" key="7">
    <source>
        <dbReference type="RuleBase" id="RU003797"/>
    </source>
</evidence>
<organism evidence="10 11">
    <name type="scientific">Desmospora activa DSM 45169</name>
    <dbReference type="NCBI Taxonomy" id="1121389"/>
    <lineage>
        <taxon>Bacteria</taxon>
        <taxon>Bacillati</taxon>
        <taxon>Bacillota</taxon>
        <taxon>Bacilli</taxon>
        <taxon>Bacillales</taxon>
        <taxon>Thermoactinomycetaceae</taxon>
        <taxon>Desmospora</taxon>
    </lineage>
</organism>
<dbReference type="NCBIfam" id="TIGR00608">
    <property type="entry name" value="radc"/>
    <property type="match status" value="1"/>
</dbReference>
<dbReference type="RefSeq" id="WP_281261186.1">
    <property type="nucleotide sequence ID" value="NZ_PZZP01000001.1"/>
</dbReference>
<dbReference type="InterPro" id="IPR010994">
    <property type="entry name" value="RuvA_2-like"/>
</dbReference>
<comment type="similarity">
    <text evidence="1 7">Belongs to the UPF0758 family.</text>
</comment>
<gene>
    <name evidence="10" type="ORF">C8J48_0841</name>
</gene>
<dbReference type="InterPro" id="IPR020891">
    <property type="entry name" value="UPF0758_CS"/>
</dbReference>
<evidence type="ECO:0000256" key="8">
    <source>
        <dbReference type="SAM" id="MobiDB-lite"/>
    </source>
</evidence>
<dbReference type="SUPFAM" id="SSF102712">
    <property type="entry name" value="JAB1/MPN domain"/>
    <property type="match status" value="1"/>
</dbReference>
<sequence length="231" mass="25652">MERESLLIRDVPEEERPRERMLQVGPPSLANAELVAILLRTGTSAESALHLASRILSQMDGLKGLAQADLRELTQIRGIGPAKAVQLLAGIELGRRVFRAVPGERVAIRSPRDAAEACMDEMRYLSQEHFVCLFLNTKNVVIDKKCIYVGTLNASVVHPREVFREAIKKSSAGVICIHNHPSGDPTPSREDVHVTERLYEAGQLLGIELLDHIIIGDNRFYSMKEKGMLPV</sequence>
<keyword evidence="4" id="KW-0378">Hydrolase</keyword>